<evidence type="ECO:0000313" key="1">
    <source>
        <dbReference type="EMBL" id="GCB79378.1"/>
    </source>
</evidence>
<accession>A0A401Q1Y6</accession>
<keyword evidence="2" id="KW-1185">Reference proteome</keyword>
<protein>
    <submittedName>
        <fullName evidence="1">Uncharacterized protein</fullName>
    </submittedName>
</protein>
<comment type="caution">
    <text evidence="1">The sequence shown here is derived from an EMBL/GenBank/DDBJ whole genome shotgun (WGS) entry which is preliminary data.</text>
</comment>
<dbReference type="Proteomes" id="UP000288216">
    <property type="component" value="Unassembled WGS sequence"/>
</dbReference>
<organism evidence="1 2">
    <name type="scientific">Scyliorhinus torazame</name>
    <name type="common">Cloudy catshark</name>
    <name type="synonym">Catulus torazame</name>
    <dbReference type="NCBI Taxonomy" id="75743"/>
    <lineage>
        <taxon>Eukaryota</taxon>
        <taxon>Metazoa</taxon>
        <taxon>Chordata</taxon>
        <taxon>Craniata</taxon>
        <taxon>Vertebrata</taxon>
        <taxon>Chondrichthyes</taxon>
        <taxon>Elasmobranchii</taxon>
        <taxon>Galeomorphii</taxon>
        <taxon>Galeoidea</taxon>
        <taxon>Carcharhiniformes</taxon>
        <taxon>Scyliorhinidae</taxon>
        <taxon>Scyliorhinus</taxon>
    </lineage>
</organism>
<reference evidence="1 2" key="1">
    <citation type="journal article" date="2018" name="Nat. Ecol. Evol.">
        <title>Shark genomes provide insights into elasmobranch evolution and the origin of vertebrates.</title>
        <authorList>
            <person name="Hara Y"/>
            <person name="Yamaguchi K"/>
            <person name="Onimaru K"/>
            <person name="Kadota M"/>
            <person name="Koyanagi M"/>
            <person name="Keeley SD"/>
            <person name="Tatsumi K"/>
            <person name="Tanaka K"/>
            <person name="Motone F"/>
            <person name="Kageyama Y"/>
            <person name="Nozu R"/>
            <person name="Adachi N"/>
            <person name="Nishimura O"/>
            <person name="Nakagawa R"/>
            <person name="Tanegashima C"/>
            <person name="Kiyatake I"/>
            <person name="Matsumoto R"/>
            <person name="Murakumo K"/>
            <person name="Nishida K"/>
            <person name="Terakita A"/>
            <person name="Kuratani S"/>
            <person name="Sato K"/>
            <person name="Hyodo S Kuraku.S."/>
        </authorList>
    </citation>
    <scope>NUCLEOTIDE SEQUENCE [LARGE SCALE GENOMIC DNA]</scope>
</reference>
<dbReference type="AlphaFoldDB" id="A0A401Q1Y6"/>
<name>A0A401Q1Y6_SCYTO</name>
<gene>
    <name evidence="1" type="ORF">scyTo_0020201</name>
</gene>
<dbReference type="EMBL" id="BFAA01015991">
    <property type="protein sequence ID" value="GCB79378.1"/>
    <property type="molecule type" value="Genomic_DNA"/>
</dbReference>
<sequence>MLICVMTYECVNAYNFSDGQQIVVENFESIATVPENSPAGTKIHEFQAIVFNDAVLEIAVTSTPESEFFMITYRRILRTEILNRYIVEARPLGNEGNGECLNNFIELFDTISRLSALTMKHIMRLSKLLIWKVIEK</sequence>
<proteinExistence type="predicted"/>
<evidence type="ECO:0000313" key="2">
    <source>
        <dbReference type="Proteomes" id="UP000288216"/>
    </source>
</evidence>